<evidence type="ECO:0000259" key="7">
    <source>
        <dbReference type="Pfam" id="PF17917"/>
    </source>
</evidence>
<dbReference type="Gene3D" id="3.10.20.370">
    <property type="match status" value="1"/>
</dbReference>
<protein>
    <recommendedName>
        <fullName evidence="7">Reverse transcriptase RNase H-like domain-containing protein</fullName>
    </recommendedName>
</protein>
<keyword evidence="1" id="KW-0808">Transferase</keyword>
<reference evidence="8 9" key="1">
    <citation type="journal article" date="2019" name="Sci. Rep.">
        <title>Comparative genomics of chytrid fungi reveal insights into the obligate biotrophic and pathogenic lifestyle of Synchytrium endobioticum.</title>
        <authorList>
            <person name="van de Vossenberg B.T.L.H."/>
            <person name="Warris S."/>
            <person name="Nguyen H.D.T."/>
            <person name="van Gent-Pelzer M.P.E."/>
            <person name="Joly D.L."/>
            <person name="van de Geest H.C."/>
            <person name="Bonants P.J.M."/>
            <person name="Smith D.S."/>
            <person name="Levesque C.A."/>
            <person name="van der Lee T.A.J."/>
        </authorList>
    </citation>
    <scope>NUCLEOTIDE SEQUENCE [LARGE SCALE GENOMIC DNA]</scope>
    <source>
        <strain evidence="8 9">LEV6574</strain>
    </source>
</reference>
<dbReference type="EMBL" id="QEAM01000119">
    <property type="protein sequence ID" value="TPX45986.1"/>
    <property type="molecule type" value="Genomic_DNA"/>
</dbReference>
<sequence>MSYEELDELKKQLDYLLDRGLIRPSSSPFGAPVLFAPKKDGGLRLCLDYRALNKITVKRCVSELRSFLGMTNWLRRFIPSYSKICSPLTDLLKDDMGYSWGADQNLAFGSLKSALVDPPLLKIFDRTVATKIQHDSSGLAVAGVLLQLYDKNWCPVSYTSRKMNEAERNYPVHEQELLGLVHCLKEWKHLLLGIDFVVNTDHQSLKYLNSQASLSRRQARWIELFAEFNLTIVPIAGKENVVADALSRRPDLALVEPPVRIHVIESVVQLNDDKRSTFINGYQQHKYWSQIYKILKGGHGSYERVQSHLETLRYHL</sequence>
<accession>A0A507D3D6</accession>
<keyword evidence="3" id="KW-0540">Nuclease</keyword>
<dbReference type="InterPro" id="IPR041373">
    <property type="entry name" value="RT_RNaseH"/>
</dbReference>
<name>A0A507D3D6_9FUNG</name>
<dbReference type="GO" id="GO:0004519">
    <property type="term" value="F:endonuclease activity"/>
    <property type="evidence" value="ECO:0007669"/>
    <property type="project" value="UniProtKB-KW"/>
</dbReference>
<dbReference type="GO" id="GO:0003964">
    <property type="term" value="F:RNA-directed DNA polymerase activity"/>
    <property type="evidence" value="ECO:0007669"/>
    <property type="project" value="UniProtKB-KW"/>
</dbReference>
<dbReference type="Gene3D" id="3.10.10.10">
    <property type="entry name" value="HIV Type 1 Reverse Transcriptase, subunit A, domain 1"/>
    <property type="match status" value="1"/>
</dbReference>
<evidence type="ECO:0000313" key="9">
    <source>
        <dbReference type="Proteomes" id="UP000320475"/>
    </source>
</evidence>
<evidence type="ECO:0000313" key="8">
    <source>
        <dbReference type="EMBL" id="TPX45986.1"/>
    </source>
</evidence>
<evidence type="ECO:0000256" key="6">
    <source>
        <dbReference type="ARBA" id="ARBA00022918"/>
    </source>
</evidence>
<keyword evidence="6" id="KW-0695">RNA-directed DNA polymerase</keyword>
<dbReference type="InterPro" id="IPR050951">
    <property type="entry name" value="Retrovirus_Pol_polyprotein"/>
</dbReference>
<dbReference type="Proteomes" id="UP000320475">
    <property type="component" value="Unassembled WGS sequence"/>
</dbReference>
<keyword evidence="5" id="KW-0378">Hydrolase</keyword>
<dbReference type="PANTHER" id="PTHR37984">
    <property type="entry name" value="PROTEIN CBG26694"/>
    <property type="match status" value="1"/>
</dbReference>
<keyword evidence="2" id="KW-0548">Nucleotidyltransferase</keyword>
<dbReference type="FunFam" id="3.30.70.270:FF:000063">
    <property type="entry name" value="Zinc knuckle domaincontaining protein"/>
    <property type="match status" value="1"/>
</dbReference>
<dbReference type="OrthoDB" id="2155711at2759"/>
<dbReference type="GO" id="GO:0016787">
    <property type="term" value="F:hydrolase activity"/>
    <property type="evidence" value="ECO:0007669"/>
    <property type="project" value="UniProtKB-KW"/>
</dbReference>
<dbReference type="SUPFAM" id="SSF56672">
    <property type="entry name" value="DNA/RNA polymerases"/>
    <property type="match status" value="1"/>
</dbReference>
<dbReference type="VEuPathDB" id="FungiDB:SeMB42_g02155"/>
<proteinExistence type="predicted"/>
<keyword evidence="4" id="KW-0255">Endonuclease</keyword>
<evidence type="ECO:0000256" key="5">
    <source>
        <dbReference type="ARBA" id="ARBA00022801"/>
    </source>
</evidence>
<organism evidence="8 9">
    <name type="scientific">Synchytrium endobioticum</name>
    <dbReference type="NCBI Taxonomy" id="286115"/>
    <lineage>
        <taxon>Eukaryota</taxon>
        <taxon>Fungi</taxon>
        <taxon>Fungi incertae sedis</taxon>
        <taxon>Chytridiomycota</taxon>
        <taxon>Chytridiomycota incertae sedis</taxon>
        <taxon>Chytridiomycetes</taxon>
        <taxon>Synchytriales</taxon>
        <taxon>Synchytriaceae</taxon>
        <taxon>Synchytrium</taxon>
    </lineage>
</organism>
<dbReference type="Pfam" id="PF17917">
    <property type="entry name" value="RT_RNaseH"/>
    <property type="match status" value="1"/>
</dbReference>
<dbReference type="PANTHER" id="PTHR37984:SF5">
    <property type="entry name" value="PROTEIN NYNRIN-LIKE"/>
    <property type="match status" value="1"/>
</dbReference>
<comment type="caution">
    <text evidence="8">The sequence shown here is derived from an EMBL/GenBank/DDBJ whole genome shotgun (WGS) entry which is preliminary data.</text>
</comment>
<dbReference type="CDD" id="cd09274">
    <property type="entry name" value="RNase_HI_RT_Ty3"/>
    <property type="match status" value="1"/>
</dbReference>
<evidence type="ECO:0000256" key="4">
    <source>
        <dbReference type="ARBA" id="ARBA00022759"/>
    </source>
</evidence>
<feature type="domain" description="Reverse transcriptase RNase H-like" evidence="7">
    <location>
        <begin position="129"/>
        <end position="228"/>
    </location>
</feature>
<evidence type="ECO:0000256" key="2">
    <source>
        <dbReference type="ARBA" id="ARBA00022695"/>
    </source>
</evidence>
<evidence type="ECO:0000256" key="3">
    <source>
        <dbReference type="ARBA" id="ARBA00022722"/>
    </source>
</evidence>
<gene>
    <name evidence="8" type="ORF">SeLEV6574_g03500</name>
</gene>
<dbReference type="InterPro" id="IPR043502">
    <property type="entry name" value="DNA/RNA_pol_sf"/>
</dbReference>
<dbReference type="AlphaFoldDB" id="A0A507D3D6"/>
<evidence type="ECO:0000256" key="1">
    <source>
        <dbReference type="ARBA" id="ARBA00022679"/>
    </source>
</evidence>